<dbReference type="InterPro" id="IPR050317">
    <property type="entry name" value="Plant_Fungal_Acyltransferase"/>
</dbReference>
<comment type="caution">
    <text evidence="2">The sequence shown here is derived from an EMBL/GenBank/DDBJ whole genome shotgun (WGS) entry which is preliminary data.</text>
</comment>
<dbReference type="Proteomes" id="UP001291623">
    <property type="component" value="Unassembled WGS sequence"/>
</dbReference>
<organism evidence="2 3">
    <name type="scientific">Anisodus tanguticus</name>
    <dbReference type="NCBI Taxonomy" id="243964"/>
    <lineage>
        <taxon>Eukaryota</taxon>
        <taxon>Viridiplantae</taxon>
        <taxon>Streptophyta</taxon>
        <taxon>Embryophyta</taxon>
        <taxon>Tracheophyta</taxon>
        <taxon>Spermatophyta</taxon>
        <taxon>Magnoliopsida</taxon>
        <taxon>eudicotyledons</taxon>
        <taxon>Gunneridae</taxon>
        <taxon>Pentapetalae</taxon>
        <taxon>asterids</taxon>
        <taxon>lamiids</taxon>
        <taxon>Solanales</taxon>
        <taxon>Solanaceae</taxon>
        <taxon>Solanoideae</taxon>
        <taxon>Hyoscyameae</taxon>
        <taxon>Anisodus</taxon>
    </lineage>
</organism>
<dbReference type="GO" id="GO:0016747">
    <property type="term" value="F:acyltransferase activity, transferring groups other than amino-acyl groups"/>
    <property type="evidence" value="ECO:0007669"/>
    <property type="project" value="TreeGrafter"/>
</dbReference>
<proteinExistence type="inferred from homology"/>
<dbReference type="PANTHER" id="PTHR31642">
    <property type="entry name" value="TRICHOTHECENE 3-O-ACETYLTRANSFERASE"/>
    <property type="match status" value="1"/>
</dbReference>
<dbReference type="Gene3D" id="3.30.559.10">
    <property type="entry name" value="Chloramphenicol acetyltransferase-like domain"/>
    <property type="match status" value="1"/>
</dbReference>
<dbReference type="EMBL" id="JAVYJV010000010">
    <property type="protein sequence ID" value="KAK4361021.1"/>
    <property type="molecule type" value="Genomic_DNA"/>
</dbReference>
<comment type="similarity">
    <text evidence="1">Belongs to the plant acyltransferase family.</text>
</comment>
<evidence type="ECO:0000313" key="3">
    <source>
        <dbReference type="Proteomes" id="UP001291623"/>
    </source>
</evidence>
<name>A0AAE1S056_9SOLA</name>
<dbReference type="PANTHER" id="PTHR31642:SF266">
    <property type="entry name" value="HXXXD-TYPE ACYL-TRANSFERASE FAMILY PROTEIN"/>
    <property type="match status" value="1"/>
</dbReference>
<dbReference type="AlphaFoldDB" id="A0AAE1S056"/>
<protein>
    <submittedName>
        <fullName evidence="2">Uncharacterized protein</fullName>
    </submittedName>
</protein>
<dbReference type="InterPro" id="IPR023213">
    <property type="entry name" value="CAT-like_dom_sf"/>
</dbReference>
<reference evidence="2" key="1">
    <citation type="submission" date="2023-12" db="EMBL/GenBank/DDBJ databases">
        <title>Genome assembly of Anisodus tanguticus.</title>
        <authorList>
            <person name="Wang Y.-J."/>
        </authorList>
    </citation>
    <scope>NUCLEOTIDE SEQUENCE</scope>
    <source>
        <strain evidence="2">KB-2021</strain>
        <tissue evidence="2">Leaf</tissue>
    </source>
</reference>
<evidence type="ECO:0000313" key="2">
    <source>
        <dbReference type="EMBL" id="KAK4361021.1"/>
    </source>
</evidence>
<evidence type="ECO:0000256" key="1">
    <source>
        <dbReference type="ARBA" id="ARBA00009861"/>
    </source>
</evidence>
<gene>
    <name evidence="2" type="ORF">RND71_019973</name>
</gene>
<dbReference type="Pfam" id="PF02458">
    <property type="entry name" value="Transferase"/>
    <property type="match status" value="1"/>
</dbReference>
<accession>A0AAE1S056</accession>
<sequence>MGAKRDFNVKAINTEVAAAMLSMQEHWLPQSNLDLLLPPVDVGVFFCYQNPIISGILQIFWSFGSMVNVLKISLAETLVSYYAFAGELVQNIAGEPEIHCNNAGVDFTEVWADVELKEISFYNPDESIEGKLVPKKQHGVLAVQVTELKCGGVVVACTFDHRVADAYSANMFLVSWAVLAQSKPISQLPSFRRSFLFPRRPSYYDPSIDSMYLPISALKQETTNNIDHDDQVISKIYYVKAEEINRLNH</sequence>
<keyword evidence="3" id="KW-1185">Reference proteome</keyword>